<keyword evidence="7 11" id="KW-0862">Zinc</keyword>
<dbReference type="AlphaFoldDB" id="A0A2V2N388"/>
<dbReference type="Gene3D" id="3.40.140.10">
    <property type="entry name" value="Cytidine Deaminase, domain 2"/>
    <property type="match status" value="1"/>
</dbReference>
<evidence type="ECO:0000256" key="4">
    <source>
        <dbReference type="ARBA" id="ARBA00012783"/>
    </source>
</evidence>
<keyword evidence="6" id="KW-0378">Hydrolase</keyword>
<dbReference type="SUPFAM" id="SSF53927">
    <property type="entry name" value="Cytidine deaminase-like"/>
    <property type="match status" value="1"/>
</dbReference>
<dbReference type="InterPro" id="IPR050202">
    <property type="entry name" value="Cyt/Deoxycyt_deaminase"/>
</dbReference>
<dbReference type="EC" id="3.5.4.5" evidence="4"/>
<protein>
    <recommendedName>
        <fullName evidence="4">cytidine deaminase</fullName>
        <ecNumber evidence="4">3.5.4.5</ecNumber>
    </recommendedName>
    <alternativeName>
        <fullName evidence="8">Cytidine aminohydrolase</fullName>
    </alternativeName>
</protein>
<keyword evidence="5 11" id="KW-0479">Metal-binding</keyword>
<dbReference type="RefSeq" id="WP_109968675.1">
    <property type="nucleotide sequence ID" value="NZ_QGMY01000007.1"/>
</dbReference>
<gene>
    <name evidence="13" type="primary">cdd</name>
    <name evidence="13" type="ORF">DK846_09375</name>
</gene>
<evidence type="ECO:0000256" key="1">
    <source>
        <dbReference type="ARBA" id="ARBA00001947"/>
    </source>
</evidence>
<comment type="catalytic activity">
    <reaction evidence="9">
        <text>cytidine + H2O + H(+) = uridine + NH4(+)</text>
        <dbReference type="Rhea" id="RHEA:16069"/>
        <dbReference type="ChEBI" id="CHEBI:15377"/>
        <dbReference type="ChEBI" id="CHEBI:15378"/>
        <dbReference type="ChEBI" id="CHEBI:16704"/>
        <dbReference type="ChEBI" id="CHEBI:17562"/>
        <dbReference type="ChEBI" id="CHEBI:28938"/>
        <dbReference type="EC" id="3.5.4.5"/>
    </reaction>
</comment>
<keyword evidence="14" id="KW-1185">Reference proteome</keyword>
<evidence type="ECO:0000256" key="10">
    <source>
        <dbReference type="PIRSR" id="PIRSR606262-2"/>
    </source>
</evidence>
<name>A0A2V2N388_9EURY</name>
<comment type="similarity">
    <text evidence="3">Belongs to the cytidine and deoxycytidylate deaminase family.</text>
</comment>
<feature type="binding site" evidence="11">
    <location>
        <position position="82"/>
    </location>
    <ligand>
        <name>Zn(2+)</name>
        <dbReference type="ChEBI" id="CHEBI:29105"/>
        <note>catalytic</note>
    </ligand>
</feature>
<evidence type="ECO:0000256" key="3">
    <source>
        <dbReference type="ARBA" id="ARBA00006576"/>
    </source>
</evidence>
<evidence type="ECO:0000256" key="8">
    <source>
        <dbReference type="ARBA" id="ARBA00032005"/>
    </source>
</evidence>
<evidence type="ECO:0000256" key="7">
    <source>
        <dbReference type="ARBA" id="ARBA00022833"/>
    </source>
</evidence>
<dbReference type="GO" id="GO:0072527">
    <property type="term" value="P:pyrimidine-containing compound metabolic process"/>
    <property type="evidence" value="ECO:0007669"/>
    <property type="project" value="UniProtKB-ARBA"/>
</dbReference>
<accession>A0A2V2N388</accession>
<dbReference type="EMBL" id="QGMY01000007">
    <property type="protein sequence ID" value="PWR72186.1"/>
    <property type="molecule type" value="Genomic_DNA"/>
</dbReference>
<dbReference type="GO" id="GO:0008270">
    <property type="term" value="F:zinc ion binding"/>
    <property type="evidence" value="ECO:0007669"/>
    <property type="project" value="InterPro"/>
</dbReference>
<evidence type="ECO:0000256" key="11">
    <source>
        <dbReference type="PIRSR" id="PIRSR606262-3"/>
    </source>
</evidence>
<dbReference type="PANTHER" id="PTHR11644">
    <property type="entry name" value="CYTIDINE DEAMINASE"/>
    <property type="match status" value="1"/>
</dbReference>
<feature type="domain" description="CMP/dCMP-type deaminase" evidence="12">
    <location>
        <begin position="1"/>
        <end position="122"/>
    </location>
</feature>
<dbReference type="InterPro" id="IPR002125">
    <property type="entry name" value="CMP_dCMP_dom"/>
</dbReference>
<evidence type="ECO:0000313" key="14">
    <source>
        <dbReference type="Proteomes" id="UP000245657"/>
    </source>
</evidence>
<organism evidence="13 14">
    <name type="scientific">Methanospirillum lacunae</name>
    <dbReference type="NCBI Taxonomy" id="668570"/>
    <lineage>
        <taxon>Archaea</taxon>
        <taxon>Methanobacteriati</taxon>
        <taxon>Methanobacteriota</taxon>
        <taxon>Stenosarchaea group</taxon>
        <taxon>Methanomicrobia</taxon>
        <taxon>Methanomicrobiales</taxon>
        <taxon>Methanospirillaceae</taxon>
        <taxon>Methanospirillum</taxon>
    </lineage>
</organism>
<dbReference type="Pfam" id="PF00383">
    <property type="entry name" value="dCMP_cyt_deam_1"/>
    <property type="match status" value="1"/>
</dbReference>
<comment type="function">
    <text evidence="2">This enzyme scavenges exogenous and endogenous cytidine and 2'-deoxycytidine for UMP synthesis.</text>
</comment>
<proteinExistence type="inferred from homology"/>
<evidence type="ECO:0000256" key="5">
    <source>
        <dbReference type="ARBA" id="ARBA00022723"/>
    </source>
</evidence>
<dbReference type="InterPro" id="IPR016193">
    <property type="entry name" value="Cytidine_deaminase-like"/>
</dbReference>
<evidence type="ECO:0000256" key="9">
    <source>
        <dbReference type="ARBA" id="ARBA00049558"/>
    </source>
</evidence>
<dbReference type="NCBIfam" id="TIGR01354">
    <property type="entry name" value="cyt_deam_tetra"/>
    <property type="match status" value="1"/>
</dbReference>
<evidence type="ECO:0000256" key="2">
    <source>
        <dbReference type="ARBA" id="ARBA00003949"/>
    </source>
</evidence>
<sequence length="125" mass="13110">MPDQVSIEAQNNSYCPYSHFKVGAALLTANGAVFTGANVENVIYGSSVTAAEVAVYKAVSEGEQTFSAIAVMSSGGDFAYPCGSDRQKISEFGLDTRVVVSNGSEMKVTTIRDLLPNSFGPTDLA</sequence>
<dbReference type="CDD" id="cd01283">
    <property type="entry name" value="cytidine_deaminase"/>
    <property type="match status" value="1"/>
</dbReference>
<dbReference type="PROSITE" id="PS51747">
    <property type="entry name" value="CYT_DCMP_DEAMINASES_2"/>
    <property type="match status" value="1"/>
</dbReference>
<evidence type="ECO:0000313" key="13">
    <source>
        <dbReference type="EMBL" id="PWR72186.1"/>
    </source>
</evidence>
<evidence type="ECO:0000259" key="12">
    <source>
        <dbReference type="PROSITE" id="PS51747"/>
    </source>
</evidence>
<comment type="cofactor">
    <cofactor evidence="1 11">
        <name>Zn(2+)</name>
        <dbReference type="ChEBI" id="CHEBI:29105"/>
    </cofactor>
</comment>
<dbReference type="GO" id="GO:0004126">
    <property type="term" value="F:cytidine deaminase activity"/>
    <property type="evidence" value="ECO:0007669"/>
    <property type="project" value="UniProtKB-EC"/>
</dbReference>
<dbReference type="NCBIfam" id="NF004064">
    <property type="entry name" value="PRK05578.1"/>
    <property type="match status" value="1"/>
</dbReference>
<dbReference type="FunFam" id="3.40.140.10:FF:000008">
    <property type="entry name" value="Cytidine deaminase"/>
    <property type="match status" value="1"/>
</dbReference>
<feature type="binding site" evidence="10">
    <location>
        <begin position="38"/>
        <end position="44"/>
    </location>
    <ligand>
        <name>substrate</name>
    </ligand>
</feature>
<reference evidence="13 14" key="1">
    <citation type="submission" date="2018-05" db="EMBL/GenBank/DDBJ databases">
        <title>Draft genome of Methanospirillum lacunae Ki8-1.</title>
        <authorList>
            <person name="Dueholm M.S."/>
            <person name="Nielsen P.H."/>
            <person name="Bakmann L.F."/>
            <person name="Otzen D.E."/>
        </authorList>
    </citation>
    <scope>NUCLEOTIDE SEQUENCE [LARGE SCALE GENOMIC DNA]</scope>
    <source>
        <strain evidence="13 14">Ki8-1</strain>
    </source>
</reference>
<dbReference type="PANTHER" id="PTHR11644:SF2">
    <property type="entry name" value="CYTIDINE DEAMINASE"/>
    <property type="match status" value="1"/>
</dbReference>
<dbReference type="InterPro" id="IPR006262">
    <property type="entry name" value="Cyt_deam_tetra"/>
</dbReference>
<dbReference type="GO" id="GO:0005829">
    <property type="term" value="C:cytosol"/>
    <property type="evidence" value="ECO:0007669"/>
    <property type="project" value="TreeGrafter"/>
</dbReference>
<dbReference type="GO" id="GO:0055086">
    <property type="term" value="P:nucleobase-containing small molecule metabolic process"/>
    <property type="evidence" value="ECO:0007669"/>
    <property type="project" value="UniProtKB-ARBA"/>
</dbReference>
<comment type="caution">
    <text evidence="13">The sequence shown here is derived from an EMBL/GenBank/DDBJ whole genome shotgun (WGS) entry which is preliminary data.</text>
</comment>
<dbReference type="Proteomes" id="UP000245657">
    <property type="component" value="Unassembled WGS sequence"/>
</dbReference>
<dbReference type="OrthoDB" id="39143at2157"/>
<evidence type="ECO:0000256" key="6">
    <source>
        <dbReference type="ARBA" id="ARBA00022801"/>
    </source>
</evidence>